<reference evidence="1" key="1">
    <citation type="submission" date="2023-04" db="EMBL/GenBank/DDBJ databases">
        <title>Ambrosiozyma monospora NBRC 1965.</title>
        <authorList>
            <person name="Ichikawa N."/>
            <person name="Sato H."/>
            <person name="Tonouchi N."/>
        </authorList>
    </citation>
    <scope>NUCLEOTIDE SEQUENCE</scope>
    <source>
        <strain evidence="1">NBRC 1965</strain>
    </source>
</reference>
<dbReference type="EMBL" id="BSXU01001226">
    <property type="protein sequence ID" value="GMG25148.1"/>
    <property type="molecule type" value="Genomic_DNA"/>
</dbReference>
<organism evidence="1 2">
    <name type="scientific">Ambrosiozyma monospora</name>
    <name type="common">Yeast</name>
    <name type="synonym">Endomycopsis monosporus</name>
    <dbReference type="NCBI Taxonomy" id="43982"/>
    <lineage>
        <taxon>Eukaryota</taxon>
        <taxon>Fungi</taxon>
        <taxon>Dikarya</taxon>
        <taxon>Ascomycota</taxon>
        <taxon>Saccharomycotina</taxon>
        <taxon>Pichiomycetes</taxon>
        <taxon>Pichiales</taxon>
        <taxon>Pichiaceae</taxon>
        <taxon>Ambrosiozyma</taxon>
    </lineage>
</organism>
<sequence>MLSKSPNKQDEDIMLIEQLNTEVMNLLLSLNEHFTFFNANYYRAEPVLLFLLFRLLNIMENHMTADISTTNPEFYKLNNKMVMSIGKTAGYFDIEFAKHLLQEYKLKFKSIGFKSNLLSNNNPAYVEGDHFDNFLTTRLCDMNLNES</sequence>
<proteinExistence type="predicted"/>
<dbReference type="AlphaFoldDB" id="A0A9W6YRL9"/>
<keyword evidence="2" id="KW-1185">Reference proteome</keyword>
<accession>A0A9W6YRL9</accession>
<evidence type="ECO:0000313" key="2">
    <source>
        <dbReference type="Proteomes" id="UP001165063"/>
    </source>
</evidence>
<comment type="caution">
    <text evidence="1">The sequence shown here is derived from an EMBL/GenBank/DDBJ whole genome shotgun (WGS) entry which is preliminary data.</text>
</comment>
<name>A0A9W6YRL9_AMBMO</name>
<gene>
    <name evidence="1" type="ORF">Amon01_000306200</name>
</gene>
<dbReference type="Proteomes" id="UP001165063">
    <property type="component" value="Unassembled WGS sequence"/>
</dbReference>
<protein>
    <submittedName>
        <fullName evidence="1">Unnamed protein product</fullName>
    </submittedName>
</protein>
<evidence type="ECO:0000313" key="1">
    <source>
        <dbReference type="EMBL" id="GMG25148.1"/>
    </source>
</evidence>